<dbReference type="RefSeq" id="WP_089112919.1">
    <property type="nucleotide sequence ID" value="NZ_LOKL01000061.1"/>
</dbReference>
<dbReference type="Proteomes" id="UP000825388">
    <property type="component" value="Unassembled WGS sequence"/>
</dbReference>
<dbReference type="EMBL" id="LOKL01000061">
    <property type="protein sequence ID" value="MBZ3923558.1"/>
    <property type="molecule type" value="Genomic_DNA"/>
</dbReference>
<evidence type="ECO:0008006" key="5">
    <source>
        <dbReference type="Google" id="ProtNLM"/>
    </source>
</evidence>
<feature type="region of interest" description="Disordered" evidence="1">
    <location>
        <begin position="79"/>
        <end position="99"/>
    </location>
</feature>
<sequence>MTATNHYRDQIGRAMDRLAQLQAKELLAKQRREAKAQETAKREEMKRRHRVADLVFLAGAHALDDAELVGALLEHTARRNDQNMRELVHAKGSERLKRH</sequence>
<dbReference type="EMBL" id="LOKL01000098">
    <property type="protein sequence ID" value="MBZ3923742.1"/>
    <property type="molecule type" value="Genomic_DNA"/>
</dbReference>
<evidence type="ECO:0000256" key="1">
    <source>
        <dbReference type="SAM" id="MobiDB-lite"/>
    </source>
</evidence>
<comment type="caution">
    <text evidence="3">The sequence shown here is derived from an EMBL/GenBank/DDBJ whole genome shotgun (WGS) entry which is preliminary data.</text>
</comment>
<accession>A0AAW4RKD1</accession>
<name>A0AAW4RKD1_XANCI</name>
<organism evidence="3 4">
    <name type="scientific">Xanthomonas citri pv. sesbaniae</name>
    <dbReference type="NCBI Taxonomy" id="473425"/>
    <lineage>
        <taxon>Bacteria</taxon>
        <taxon>Pseudomonadati</taxon>
        <taxon>Pseudomonadota</taxon>
        <taxon>Gammaproteobacteria</taxon>
        <taxon>Lysobacterales</taxon>
        <taxon>Lysobacteraceae</taxon>
        <taxon>Xanthomonas</taxon>
    </lineage>
</organism>
<proteinExistence type="predicted"/>
<evidence type="ECO:0000313" key="2">
    <source>
        <dbReference type="EMBL" id="MBZ3923558.1"/>
    </source>
</evidence>
<dbReference type="AlphaFoldDB" id="A0AAW4RKD1"/>
<reference evidence="3" key="1">
    <citation type="submission" date="2015-12" db="EMBL/GenBank/DDBJ databases">
        <authorList>
            <person name="Bansal K."/>
            <person name="Midha S."/>
            <person name="Patil P.B."/>
        </authorList>
    </citation>
    <scope>NUCLEOTIDE SEQUENCE</scope>
    <source>
        <strain evidence="3">LMG867</strain>
    </source>
</reference>
<evidence type="ECO:0000313" key="3">
    <source>
        <dbReference type="EMBL" id="MBZ3923742.1"/>
    </source>
</evidence>
<gene>
    <name evidence="2" type="ORF">Xseb_23235</name>
    <name evidence="3" type="ORF">Xseb_23490</name>
</gene>
<evidence type="ECO:0000313" key="4">
    <source>
        <dbReference type="Proteomes" id="UP000825388"/>
    </source>
</evidence>
<protein>
    <recommendedName>
        <fullName evidence="5">Conjugal transfer protein TraD</fullName>
    </recommendedName>
</protein>